<reference evidence="2 3" key="1">
    <citation type="submission" date="2023-06" db="EMBL/GenBank/DDBJ databases">
        <authorList>
            <person name="Oyuntsetseg B."/>
            <person name="Kim S.B."/>
        </authorList>
    </citation>
    <scope>NUCLEOTIDE SEQUENCE [LARGE SCALE GENOMIC DNA]</scope>
    <source>
        <strain evidence="2 3">2-15</strain>
    </source>
</reference>
<dbReference type="AlphaFoldDB" id="A0A9Y2MVJ2"/>
<proteinExistence type="predicted"/>
<dbReference type="Pfam" id="PF02575">
    <property type="entry name" value="YbaB_DNA_bd"/>
    <property type="match status" value="1"/>
</dbReference>
<evidence type="ECO:0000256" key="1">
    <source>
        <dbReference type="SAM" id="MobiDB-lite"/>
    </source>
</evidence>
<keyword evidence="3" id="KW-1185">Reference proteome</keyword>
<dbReference type="InterPro" id="IPR036894">
    <property type="entry name" value="YbaB-like_sf"/>
</dbReference>
<dbReference type="Gene3D" id="3.30.1310.10">
    <property type="entry name" value="Nucleoid-associated protein YbaB-like domain"/>
    <property type="match status" value="1"/>
</dbReference>
<dbReference type="KEGG" id="acab:QRX50_36905"/>
<sequence>MTAPRRDLRLMQQQAGELDAQLAAARHAARSADQLVNAIVTGQGKLVDLRIDDRALRGAHAQKLGVGIVDAIRNARNHALASSLPQLNALFGKQPPPPAATGPAPQRHATAPEPAHYPPEPDDDQSFEELDFLTDKPEPEGGRW</sequence>
<dbReference type="RefSeq" id="WP_285967705.1">
    <property type="nucleotide sequence ID" value="NZ_CP127294.1"/>
</dbReference>
<feature type="region of interest" description="Disordered" evidence="1">
    <location>
        <begin position="87"/>
        <end position="144"/>
    </location>
</feature>
<evidence type="ECO:0000313" key="2">
    <source>
        <dbReference type="EMBL" id="WIX76959.1"/>
    </source>
</evidence>
<feature type="compositionally biased region" description="Basic and acidic residues" evidence="1">
    <location>
        <begin position="133"/>
        <end position="144"/>
    </location>
</feature>
<dbReference type="InterPro" id="IPR004401">
    <property type="entry name" value="YbaB/EbfC"/>
</dbReference>
<name>A0A9Y2MVJ2_9PSEU</name>
<accession>A0A9Y2MVJ2</accession>
<dbReference type="EMBL" id="CP127294">
    <property type="protein sequence ID" value="WIX76959.1"/>
    <property type="molecule type" value="Genomic_DNA"/>
</dbReference>
<gene>
    <name evidence="2" type="ORF">QRX50_36905</name>
</gene>
<protein>
    <submittedName>
        <fullName evidence="2">YbaB/EbfC family nucleoid-associated protein</fullName>
    </submittedName>
</protein>
<dbReference type="GO" id="GO:0003677">
    <property type="term" value="F:DNA binding"/>
    <property type="evidence" value="ECO:0007669"/>
    <property type="project" value="InterPro"/>
</dbReference>
<dbReference type="Proteomes" id="UP001236014">
    <property type="component" value="Chromosome"/>
</dbReference>
<dbReference type="SUPFAM" id="SSF82607">
    <property type="entry name" value="YbaB-like"/>
    <property type="match status" value="1"/>
</dbReference>
<evidence type="ECO:0000313" key="3">
    <source>
        <dbReference type="Proteomes" id="UP001236014"/>
    </source>
</evidence>
<feature type="compositionally biased region" description="Acidic residues" evidence="1">
    <location>
        <begin position="120"/>
        <end position="132"/>
    </location>
</feature>
<organism evidence="2 3">
    <name type="scientific">Amycolatopsis carbonis</name>
    <dbReference type="NCBI Taxonomy" id="715471"/>
    <lineage>
        <taxon>Bacteria</taxon>
        <taxon>Bacillati</taxon>
        <taxon>Actinomycetota</taxon>
        <taxon>Actinomycetes</taxon>
        <taxon>Pseudonocardiales</taxon>
        <taxon>Pseudonocardiaceae</taxon>
        <taxon>Amycolatopsis</taxon>
    </lineage>
</organism>